<keyword evidence="5 8" id="KW-1133">Transmembrane helix</keyword>
<evidence type="ECO:0000256" key="5">
    <source>
        <dbReference type="ARBA" id="ARBA00022989"/>
    </source>
</evidence>
<dbReference type="GO" id="GO:0005227">
    <property type="term" value="F:calcium-activated cation channel activity"/>
    <property type="evidence" value="ECO:0007669"/>
    <property type="project" value="InterPro"/>
</dbReference>
<dbReference type="InterPro" id="IPR032880">
    <property type="entry name" value="CSC1/OSCA1-like_N"/>
</dbReference>
<comment type="caution">
    <text evidence="13">The sequence shown here is derived from an EMBL/GenBank/DDBJ whole genome shotgun (WGS) entry which is preliminary data.</text>
</comment>
<keyword evidence="14" id="KW-1185">Reference proteome</keyword>
<feature type="transmembrane region" description="Helical" evidence="8">
    <location>
        <begin position="49"/>
        <end position="71"/>
    </location>
</feature>
<evidence type="ECO:0000313" key="13">
    <source>
        <dbReference type="EMBL" id="OKP12060.1"/>
    </source>
</evidence>
<dbReference type="InterPro" id="IPR003864">
    <property type="entry name" value="CSC1/OSCA1-like_7TM"/>
</dbReference>
<evidence type="ECO:0000259" key="11">
    <source>
        <dbReference type="Pfam" id="PF13967"/>
    </source>
</evidence>
<feature type="transmembrane region" description="Helical" evidence="8">
    <location>
        <begin position="434"/>
        <end position="457"/>
    </location>
</feature>
<feature type="transmembrane region" description="Helical" evidence="8">
    <location>
        <begin position="179"/>
        <end position="198"/>
    </location>
</feature>
<feature type="domain" description="CSC1/OSCA1-like N-terminal transmembrane" evidence="11">
    <location>
        <begin position="49"/>
        <end position="200"/>
    </location>
</feature>
<dbReference type="PANTHER" id="PTHR13018:SF26">
    <property type="entry name" value="DOMAIN PROTEIN, PUTATIVE (AFU_ORTHOLOGUE AFUA_5G10920)-RELATED"/>
    <property type="match status" value="1"/>
</dbReference>
<protein>
    <recommendedName>
        <fullName evidence="15">Membrane protein C24H6.13</fullName>
    </recommendedName>
</protein>
<evidence type="ECO:0000256" key="4">
    <source>
        <dbReference type="ARBA" id="ARBA00022692"/>
    </source>
</evidence>
<name>A0A1Q5UHU7_9EURO</name>
<comment type="similarity">
    <text evidence="2">Belongs to the CSC1 (TC 1.A.17) family.</text>
</comment>
<keyword evidence="6 8" id="KW-0472">Membrane</keyword>
<dbReference type="Pfam" id="PF13967">
    <property type="entry name" value="RSN1_TM"/>
    <property type="match status" value="1"/>
</dbReference>
<feature type="transmembrane region" description="Helical" evidence="8">
    <location>
        <begin position="713"/>
        <end position="733"/>
    </location>
</feature>
<feature type="transmembrane region" description="Helical" evidence="8">
    <location>
        <begin position="647"/>
        <end position="665"/>
    </location>
</feature>
<feature type="transmembrane region" description="Helical" evidence="8">
    <location>
        <begin position="572"/>
        <end position="598"/>
    </location>
</feature>
<feature type="transmembrane region" description="Helical" evidence="8">
    <location>
        <begin position="130"/>
        <end position="149"/>
    </location>
</feature>
<feature type="compositionally biased region" description="Low complexity" evidence="7">
    <location>
        <begin position="785"/>
        <end position="798"/>
    </location>
</feature>
<sequence>MVDQAGAWHQLSARAVRILWTSSTSIPFDEEMARNECDDPAATSSSASAFVTTLIPALISFAVMVVLFIILRRSNRRMYMPRTYIGSLKSWQRTPETPTGLWNWITAMYKLPDTYVLQHHSMDAYLLLRFLKLISGLMLVGCIVTWPILFPVNATGGGTGTQLNLLSISNISDTQYGRYYAHCFLAWIFVAIVFFTITREHLFYINLRQAYLFSPAYASRISSRTVLFTAVTEDYLSKEKILSMFGRQKVKNVWIGTDTAELEDKVKERDAAAMKLEGAETKLIVLANKARNKQLKKEGALENGNTEEEGAEQFDDESGSVAARWVQAKDRPTHRLKFLIGKKVDTINWARSEIERLNPEIEELQAKHRAHDVKLVSSVFVEFYQQSDAQAAFQSVAHNLPLHMSPRYIGLDPTQVIWANLRIKWWERIIRHSATIAFVVAMIVFWAIPTAAVGAISNIDSLTDKVPFLKFILHVPSWIRGVITGLLPVVLMSVLLALVPIILRLMAKWGGDPSLAAVEMTVQNWFFGFQVVQVFLVVTVASAATSVVTKIINDPTSAASLLANKIPQASNFYVSYIVLQGLSFSAGALLQIVGLILGKILGKFLDSTPRKMYNRWSGLAGLGWGTVYPAFTLLAVIGIIYSCIAPLVLGFATIGLYLFYFAYRYNLLYVSNATIDCQGRGFTRALQHLTVGCYLLIVCLIGLFAIGTGANRMALGPLILMIIFLIFIVLYHISMNSAMEPLLNYLPKNLEHEEEALLAADRKQIGRDESNGLPGASDFKAENTGVSNVDSSVGAVDSSDAEKGLADGPLPAGQEKAPNAIVKWLHPDKYHNYQTLRRLVPSPLETPSYAPEVEQNAYCHPAVNSQVPLLWIPRDPAGVSRQEVAHTSRVIPITDEDAWLDEKAKISWNVEKGQPPIYEEKPSY</sequence>
<feature type="transmembrane region" description="Helical" evidence="8">
    <location>
        <begin position="524"/>
        <end position="552"/>
    </location>
</feature>
<evidence type="ECO:0000256" key="6">
    <source>
        <dbReference type="ARBA" id="ARBA00023136"/>
    </source>
</evidence>
<evidence type="ECO:0000256" key="1">
    <source>
        <dbReference type="ARBA" id="ARBA00004141"/>
    </source>
</evidence>
<dbReference type="Proteomes" id="UP000186955">
    <property type="component" value="Unassembled WGS sequence"/>
</dbReference>
<feature type="transmembrane region" description="Helical" evidence="8">
    <location>
        <begin position="686"/>
        <end position="707"/>
    </location>
</feature>
<evidence type="ECO:0000256" key="7">
    <source>
        <dbReference type="SAM" id="MobiDB-lite"/>
    </source>
</evidence>
<evidence type="ECO:0000313" key="14">
    <source>
        <dbReference type="Proteomes" id="UP000186955"/>
    </source>
</evidence>
<dbReference type="PANTHER" id="PTHR13018">
    <property type="entry name" value="PROBABLE MEMBRANE PROTEIN DUF221-RELATED"/>
    <property type="match status" value="1"/>
</dbReference>
<evidence type="ECO:0000259" key="9">
    <source>
        <dbReference type="Pfam" id="PF02714"/>
    </source>
</evidence>
<dbReference type="AlphaFoldDB" id="A0A1Q5UHU7"/>
<proteinExistence type="inferred from homology"/>
<evidence type="ECO:0000256" key="2">
    <source>
        <dbReference type="ARBA" id="ARBA00007779"/>
    </source>
</evidence>
<feature type="domain" description="CSC1/OSCA1-like cytosolic" evidence="12">
    <location>
        <begin position="223"/>
        <end position="420"/>
    </location>
</feature>
<dbReference type="Pfam" id="PF02714">
    <property type="entry name" value="RSN1_7TM"/>
    <property type="match status" value="1"/>
</dbReference>
<reference evidence="13 14" key="1">
    <citation type="submission" date="2016-10" db="EMBL/GenBank/DDBJ databases">
        <title>Genome sequence of the ascomycete fungus Penicillium subrubescens.</title>
        <authorList>
            <person name="De Vries R.P."/>
            <person name="Peng M."/>
            <person name="Dilokpimol A."/>
            <person name="Hilden K."/>
            <person name="Makela M.R."/>
            <person name="Grigoriev I."/>
            <person name="Riley R."/>
            <person name="Granchi Z."/>
        </authorList>
    </citation>
    <scope>NUCLEOTIDE SEQUENCE [LARGE SCALE GENOMIC DNA]</scope>
    <source>
        <strain evidence="13 14">CBS 132785</strain>
    </source>
</reference>
<accession>A0A1Q5UHU7</accession>
<dbReference type="GO" id="GO:0005886">
    <property type="term" value="C:plasma membrane"/>
    <property type="evidence" value="ECO:0007669"/>
    <property type="project" value="TreeGrafter"/>
</dbReference>
<organism evidence="13 14">
    <name type="scientific">Penicillium subrubescens</name>
    <dbReference type="NCBI Taxonomy" id="1316194"/>
    <lineage>
        <taxon>Eukaryota</taxon>
        <taxon>Fungi</taxon>
        <taxon>Dikarya</taxon>
        <taxon>Ascomycota</taxon>
        <taxon>Pezizomycotina</taxon>
        <taxon>Eurotiomycetes</taxon>
        <taxon>Eurotiomycetidae</taxon>
        <taxon>Eurotiales</taxon>
        <taxon>Aspergillaceae</taxon>
        <taxon>Penicillium</taxon>
    </lineage>
</organism>
<evidence type="ECO:0000259" key="10">
    <source>
        <dbReference type="Pfam" id="PF12621"/>
    </source>
</evidence>
<keyword evidence="3" id="KW-0813">Transport</keyword>
<dbReference type="Pfam" id="PF14703">
    <property type="entry name" value="PHM7_cyt"/>
    <property type="match status" value="1"/>
</dbReference>
<keyword evidence="4 8" id="KW-0812">Transmembrane</keyword>
<feature type="transmembrane region" description="Helical" evidence="8">
    <location>
        <begin position="477"/>
        <end position="503"/>
    </location>
</feature>
<comment type="subcellular location">
    <subcellularLocation>
        <location evidence="1">Membrane</location>
        <topology evidence="1">Multi-pass membrane protein</topology>
    </subcellularLocation>
</comment>
<dbReference type="Pfam" id="PF12621">
    <property type="entry name" value="PHM7_ext"/>
    <property type="match status" value="1"/>
</dbReference>
<evidence type="ECO:0000259" key="12">
    <source>
        <dbReference type="Pfam" id="PF14703"/>
    </source>
</evidence>
<dbReference type="InterPro" id="IPR022257">
    <property type="entry name" value="PHM7_ext"/>
</dbReference>
<evidence type="ECO:0000256" key="3">
    <source>
        <dbReference type="ARBA" id="ARBA00022448"/>
    </source>
</evidence>
<dbReference type="InterPro" id="IPR045122">
    <property type="entry name" value="Csc1-like"/>
</dbReference>
<feature type="domain" description="CSC1/OSCA1-like 7TM region" evidence="9">
    <location>
        <begin position="434"/>
        <end position="704"/>
    </location>
</feature>
<feature type="domain" description="10TM putative phosphate transporter extracellular tail" evidence="10">
    <location>
        <begin position="824"/>
        <end position="916"/>
    </location>
</feature>
<evidence type="ECO:0000256" key="8">
    <source>
        <dbReference type="SAM" id="Phobius"/>
    </source>
</evidence>
<evidence type="ECO:0008006" key="15">
    <source>
        <dbReference type="Google" id="ProtNLM"/>
    </source>
</evidence>
<gene>
    <name evidence="13" type="ORF">PENSUB_2418</name>
</gene>
<dbReference type="InterPro" id="IPR027815">
    <property type="entry name" value="CSC1/OSCA1-like_cyt"/>
</dbReference>
<dbReference type="EMBL" id="MNBE01000251">
    <property type="protein sequence ID" value="OKP12060.1"/>
    <property type="molecule type" value="Genomic_DNA"/>
</dbReference>
<feature type="region of interest" description="Disordered" evidence="7">
    <location>
        <begin position="771"/>
        <end position="812"/>
    </location>
</feature>
<feature type="transmembrane region" description="Helical" evidence="8">
    <location>
        <begin position="619"/>
        <end position="641"/>
    </location>
</feature>